<evidence type="ECO:0000256" key="6">
    <source>
        <dbReference type="SAM" id="MobiDB-lite"/>
    </source>
</evidence>
<dbReference type="FunFam" id="3.60.15.10:FF:000010">
    <property type="entry name" value="DNA cross-link repair 1A"/>
    <property type="match status" value="1"/>
</dbReference>
<dbReference type="SUPFAM" id="SSF56281">
    <property type="entry name" value="Metallo-hydrolase/oxidoreductase"/>
    <property type="match status" value="1"/>
</dbReference>
<keyword evidence="4" id="KW-0234">DNA repair</keyword>
<sequence length="501" mass="56721">MESAEISVSIDDDFPPVVDLDENGFPLSAPPSSEDDDDDEADTKTKSKLIDPCSSVGARSFASDFYRSGTDWSTLAKEKKEERSLVQRDLFQVWRIKKPEAEPKPRAPQRDLFEMWGIKKPKEEEPKPRVLSPPRKRHRAAAVGGASVDNDASRSGSHRPRACPFYKKIPGTPFTVDAFRYGSVDGCTSYFLSHFHYDHYGGLSKRWSHGPIYCTPITARLVKMCLGVNSLYICPLELGEENVIEGVKVTLLEANHCPGAALIHFRLKDGRCYLHTGDFRASKPMQSYPLLNQHINMLYLDTTYCNPKYRFPPKEDVVSFVVRITRNYLAKHPKTLIVVGAYSIGKEQVYLAISHALGLPIYTNASRRRILQSFCWPDLSGKLCSCGESSSLHVLPLSFLRLENLKEYVKNYKQHFTAVLAFRPTGWTYSETTGKELDLIKPSSKGNVTIYGVPYSEHSSFTELREFVKFLRPDKIVPTVNIGSAINRDNMQSYFHEWLKA</sequence>
<dbReference type="EMBL" id="JANAVB010025196">
    <property type="protein sequence ID" value="KAJ6820970.1"/>
    <property type="molecule type" value="Genomic_DNA"/>
</dbReference>
<dbReference type="GO" id="GO:0003684">
    <property type="term" value="F:damaged DNA binding"/>
    <property type="evidence" value="ECO:0007669"/>
    <property type="project" value="TreeGrafter"/>
</dbReference>
<feature type="domain" description="DNA repair metallo-beta-lactamase" evidence="7">
    <location>
        <begin position="380"/>
        <end position="483"/>
    </location>
</feature>
<evidence type="ECO:0000256" key="3">
    <source>
        <dbReference type="ARBA" id="ARBA00022763"/>
    </source>
</evidence>
<keyword evidence="5" id="KW-0539">Nucleus</keyword>
<comment type="subcellular location">
    <subcellularLocation>
        <location evidence="1">Nucleus</location>
    </subcellularLocation>
</comment>
<reference evidence="8" key="2">
    <citation type="submission" date="2023-04" db="EMBL/GenBank/DDBJ databases">
        <authorList>
            <person name="Bruccoleri R.E."/>
            <person name="Oakeley E.J."/>
            <person name="Faust A.-M."/>
            <person name="Dessus-Babus S."/>
            <person name="Altorfer M."/>
            <person name="Burckhardt D."/>
            <person name="Oertli M."/>
            <person name="Naumann U."/>
            <person name="Petersen F."/>
            <person name="Wong J."/>
        </authorList>
    </citation>
    <scope>NUCLEOTIDE SEQUENCE</scope>
    <source>
        <strain evidence="8">GSM-AAB239-AS_SAM_17_03QT</strain>
        <tissue evidence="8">Leaf</tissue>
    </source>
</reference>
<dbReference type="PANTHER" id="PTHR23240">
    <property type="entry name" value="DNA CROSS-LINK REPAIR PROTEIN PSO2/SNM1-RELATED"/>
    <property type="match status" value="1"/>
</dbReference>
<feature type="region of interest" description="Disordered" evidence="6">
    <location>
        <begin position="1"/>
        <end position="50"/>
    </location>
</feature>
<accession>A0AAX6FX89</accession>
<dbReference type="InterPro" id="IPR011084">
    <property type="entry name" value="DRMBL"/>
</dbReference>
<keyword evidence="3" id="KW-0227">DNA damage</keyword>
<keyword evidence="9" id="KW-1185">Reference proteome</keyword>
<proteinExistence type="inferred from homology"/>
<evidence type="ECO:0000259" key="7">
    <source>
        <dbReference type="Pfam" id="PF07522"/>
    </source>
</evidence>
<evidence type="ECO:0000313" key="9">
    <source>
        <dbReference type="Proteomes" id="UP001140949"/>
    </source>
</evidence>
<reference evidence="8" key="1">
    <citation type="journal article" date="2023" name="GigaByte">
        <title>Genome assembly of the bearded iris, Iris pallida Lam.</title>
        <authorList>
            <person name="Bruccoleri R.E."/>
            <person name="Oakeley E.J."/>
            <person name="Faust A.M.E."/>
            <person name="Altorfer M."/>
            <person name="Dessus-Babus S."/>
            <person name="Burckhardt D."/>
            <person name="Oertli M."/>
            <person name="Naumann U."/>
            <person name="Petersen F."/>
            <person name="Wong J."/>
        </authorList>
    </citation>
    <scope>NUCLEOTIDE SEQUENCE</scope>
    <source>
        <strain evidence="8">GSM-AAB239-AS_SAM_17_03QT</strain>
    </source>
</reference>
<dbReference type="Proteomes" id="UP001140949">
    <property type="component" value="Unassembled WGS sequence"/>
</dbReference>
<comment type="caution">
    <text evidence="8">The sequence shown here is derived from an EMBL/GenBank/DDBJ whole genome shotgun (WGS) entry which is preliminary data.</text>
</comment>
<dbReference type="FunFam" id="3.40.50.12650:FF:000001">
    <property type="entry name" value="DNA cross-link repair 1A"/>
    <property type="match status" value="1"/>
</dbReference>
<dbReference type="Pfam" id="PF07522">
    <property type="entry name" value="DRMBL"/>
    <property type="match status" value="1"/>
</dbReference>
<dbReference type="CDD" id="cd16273">
    <property type="entry name" value="SNM1A-1C-like_MBL-fold"/>
    <property type="match status" value="1"/>
</dbReference>
<dbReference type="Gene3D" id="3.40.50.12650">
    <property type="match status" value="1"/>
</dbReference>
<dbReference type="GO" id="GO:0035312">
    <property type="term" value="F:5'-3' DNA exonuclease activity"/>
    <property type="evidence" value="ECO:0007669"/>
    <property type="project" value="TreeGrafter"/>
</dbReference>
<dbReference type="GO" id="GO:0036297">
    <property type="term" value="P:interstrand cross-link repair"/>
    <property type="evidence" value="ECO:0007669"/>
    <property type="project" value="TreeGrafter"/>
</dbReference>
<feature type="compositionally biased region" description="Acidic residues" evidence="6">
    <location>
        <begin position="10"/>
        <end position="22"/>
    </location>
</feature>
<dbReference type="InterPro" id="IPR036866">
    <property type="entry name" value="RibonucZ/Hydroxyglut_hydro"/>
</dbReference>
<evidence type="ECO:0000256" key="5">
    <source>
        <dbReference type="ARBA" id="ARBA00023242"/>
    </source>
</evidence>
<comment type="similarity">
    <text evidence="2">Belongs to the DNA repair metallo-beta-lactamase (DRMBL) family.</text>
</comment>
<organism evidence="8 9">
    <name type="scientific">Iris pallida</name>
    <name type="common">Sweet iris</name>
    <dbReference type="NCBI Taxonomy" id="29817"/>
    <lineage>
        <taxon>Eukaryota</taxon>
        <taxon>Viridiplantae</taxon>
        <taxon>Streptophyta</taxon>
        <taxon>Embryophyta</taxon>
        <taxon>Tracheophyta</taxon>
        <taxon>Spermatophyta</taxon>
        <taxon>Magnoliopsida</taxon>
        <taxon>Liliopsida</taxon>
        <taxon>Asparagales</taxon>
        <taxon>Iridaceae</taxon>
        <taxon>Iridoideae</taxon>
        <taxon>Irideae</taxon>
        <taxon>Iris</taxon>
    </lineage>
</organism>
<dbReference type="Gene3D" id="3.60.15.10">
    <property type="entry name" value="Ribonuclease Z/Hydroxyacylglutathione hydrolase-like"/>
    <property type="match status" value="1"/>
</dbReference>
<gene>
    <name evidence="8" type="ORF">M6B38_394580</name>
</gene>
<evidence type="ECO:0000256" key="1">
    <source>
        <dbReference type="ARBA" id="ARBA00004123"/>
    </source>
</evidence>
<dbReference type="PANTHER" id="PTHR23240:SF36">
    <property type="entry name" value="DNA CROSS-LINK REPAIR PROTEIN SNM1"/>
    <property type="match status" value="1"/>
</dbReference>
<evidence type="ECO:0000256" key="4">
    <source>
        <dbReference type="ARBA" id="ARBA00023204"/>
    </source>
</evidence>
<feature type="region of interest" description="Disordered" evidence="6">
    <location>
        <begin position="123"/>
        <end position="159"/>
    </location>
</feature>
<evidence type="ECO:0000313" key="8">
    <source>
        <dbReference type="EMBL" id="KAJ6820970.1"/>
    </source>
</evidence>
<dbReference type="GO" id="GO:0005634">
    <property type="term" value="C:nucleus"/>
    <property type="evidence" value="ECO:0007669"/>
    <property type="project" value="UniProtKB-SubCell"/>
</dbReference>
<protein>
    <submittedName>
        <fullName evidence="8">DNA cross-link repair protein SNM1</fullName>
    </submittedName>
</protein>
<dbReference type="GO" id="GO:0006303">
    <property type="term" value="P:double-strand break repair via nonhomologous end joining"/>
    <property type="evidence" value="ECO:0007669"/>
    <property type="project" value="TreeGrafter"/>
</dbReference>
<name>A0AAX6FX89_IRIPA</name>
<dbReference type="AlphaFoldDB" id="A0AAX6FX89"/>
<evidence type="ECO:0000256" key="2">
    <source>
        <dbReference type="ARBA" id="ARBA00010304"/>
    </source>
</evidence>